<dbReference type="SMART" id="SM00722">
    <property type="entry name" value="CASH"/>
    <property type="match status" value="3"/>
</dbReference>
<feature type="compositionally biased region" description="Low complexity" evidence="14">
    <location>
        <begin position="48"/>
        <end position="74"/>
    </location>
</feature>
<dbReference type="Pfam" id="PF05048">
    <property type="entry name" value="NosD"/>
    <property type="match status" value="1"/>
</dbReference>
<dbReference type="CDD" id="cd22091">
    <property type="entry name" value="F-box_FBXO11"/>
    <property type="match status" value="1"/>
</dbReference>
<evidence type="ECO:0000313" key="18">
    <source>
        <dbReference type="RefSeq" id="XP_018328354.1"/>
    </source>
</evidence>
<evidence type="ECO:0000256" key="2">
    <source>
        <dbReference type="ARBA" id="ARBA00004286"/>
    </source>
</evidence>
<proteinExistence type="predicted"/>
<dbReference type="InterPro" id="IPR039448">
    <property type="entry name" value="Beta_helix"/>
</dbReference>
<dbReference type="GO" id="GO:0008270">
    <property type="term" value="F:zinc ion binding"/>
    <property type="evidence" value="ECO:0007669"/>
    <property type="project" value="UniProtKB-KW"/>
</dbReference>
<feature type="compositionally biased region" description="Low complexity" evidence="14">
    <location>
        <begin position="92"/>
        <end position="110"/>
    </location>
</feature>
<dbReference type="InterPro" id="IPR022441">
    <property type="entry name" value="Para_beta_helix_rpt-2"/>
</dbReference>
<dbReference type="InParanoid" id="A0A1W4WWX3"/>
<organism evidence="17 18">
    <name type="scientific">Agrilus planipennis</name>
    <name type="common">Emerald ash borer</name>
    <name type="synonym">Agrilus marcopoli</name>
    <dbReference type="NCBI Taxonomy" id="224129"/>
    <lineage>
        <taxon>Eukaryota</taxon>
        <taxon>Metazoa</taxon>
        <taxon>Ecdysozoa</taxon>
        <taxon>Arthropoda</taxon>
        <taxon>Hexapoda</taxon>
        <taxon>Insecta</taxon>
        <taxon>Pterygota</taxon>
        <taxon>Neoptera</taxon>
        <taxon>Endopterygota</taxon>
        <taxon>Coleoptera</taxon>
        <taxon>Polyphaga</taxon>
        <taxon>Elateriformia</taxon>
        <taxon>Buprestoidea</taxon>
        <taxon>Buprestidae</taxon>
        <taxon>Agrilinae</taxon>
        <taxon>Agrilus</taxon>
    </lineage>
</organism>
<dbReference type="Proteomes" id="UP000192223">
    <property type="component" value="Unplaced"/>
</dbReference>
<dbReference type="PROSITE" id="PS51157">
    <property type="entry name" value="ZF_UBR"/>
    <property type="match status" value="1"/>
</dbReference>
<feature type="compositionally biased region" description="Basic and acidic residues" evidence="14">
    <location>
        <begin position="77"/>
        <end position="91"/>
    </location>
</feature>
<evidence type="ECO:0000256" key="14">
    <source>
        <dbReference type="SAM" id="MobiDB-lite"/>
    </source>
</evidence>
<dbReference type="SUPFAM" id="SSF51126">
    <property type="entry name" value="Pectin lyase-like"/>
    <property type="match status" value="3"/>
</dbReference>
<keyword evidence="9" id="KW-0862">Zinc</keyword>
<dbReference type="InterPro" id="IPR001810">
    <property type="entry name" value="F-box_dom"/>
</dbReference>
<feature type="zinc finger region" description="UBR-type" evidence="13">
    <location>
        <begin position="839"/>
        <end position="910"/>
    </location>
</feature>
<feature type="domain" description="UBR-type" evidence="16">
    <location>
        <begin position="839"/>
        <end position="910"/>
    </location>
</feature>
<dbReference type="GO" id="GO:0005694">
    <property type="term" value="C:chromosome"/>
    <property type="evidence" value="ECO:0007669"/>
    <property type="project" value="UniProtKB-SubCell"/>
</dbReference>
<dbReference type="InterPro" id="IPR051550">
    <property type="entry name" value="SCF-Subunits/Alg-Epimerases"/>
</dbReference>
<dbReference type="InterPro" id="IPR007742">
    <property type="entry name" value="NosD_dom"/>
</dbReference>
<dbReference type="FunFam" id="1.20.1280.50:FF:000003">
    <property type="entry name" value="F-box only protein 11"/>
    <property type="match status" value="1"/>
</dbReference>
<dbReference type="InterPro" id="IPR047504">
    <property type="entry name" value="FBXO11_UBR-box"/>
</dbReference>
<dbReference type="STRING" id="224129.A0A1W4WWX3"/>
<evidence type="ECO:0000256" key="10">
    <source>
        <dbReference type="ARBA" id="ARBA00023242"/>
    </source>
</evidence>
<dbReference type="SMART" id="SM00396">
    <property type="entry name" value="ZnF_UBR1"/>
    <property type="match status" value="1"/>
</dbReference>
<evidence type="ECO:0000259" key="15">
    <source>
        <dbReference type="PROSITE" id="PS50181"/>
    </source>
</evidence>
<dbReference type="SUPFAM" id="SSF81383">
    <property type="entry name" value="F-box domain"/>
    <property type="match status" value="1"/>
</dbReference>
<evidence type="ECO:0000259" key="16">
    <source>
        <dbReference type="PROSITE" id="PS51157"/>
    </source>
</evidence>
<evidence type="ECO:0000256" key="11">
    <source>
        <dbReference type="ARBA" id="ARBA00063474"/>
    </source>
</evidence>
<comment type="subunit">
    <text evidence="11">Component of the SCF(FBXO11) complex consisting of CUL1, RBX1, SKP1 and FBXO11. Interacts with CIITA.</text>
</comment>
<evidence type="ECO:0000256" key="1">
    <source>
        <dbReference type="ARBA" id="ARBA00004123"/>
    </source>
</evidence>
<evidence type="ECO:0000256" key="4">
    <source>
        <dbReference type="ARBA" id="ARBA00022454"/>
    </source>
</evidence>
<keyword evidence="10" id="KW-0539">Nucleus</keyword>
<evidence type="ECO:0000256" key="13">
    <source>
        <dbReference type="PROSITE-ProRule" id="PRU00508"/>
    </source>
</evidence>
<evidence type="ECO:0000256" key="12">
    <source>
        <dbReference type="ARBA" id="ARBA00068830"/>
    </source>
</evidence>
<evidence type="ECO:0000313" key="17">
    <source>
        <dbReference type="Proteomes" id="UP000192223"/>
    </source>
</evidence>
<accession>A0A1W4WWX3</accession>
<evidence type="ECO:0000256" key="6">
    <source>
        <dbReference type="ARBA" id="ARBA00022737"/>
    </source>
</evidence>
<dbReference type="FunFam" id="2.160.20.10:FF:000005">
    <property type="entry name" value="F-box only protein 11"/>
    <property type="match status" value="1"/>
</dbReference>
<keyword evidence="7" id="KW-0863">Zinc-finger</keyword>
<evidence type="ECO:0000256" key="5">
    <source>
        <dbReference type="ARBA" id="ARBA00022723"/>
    </source>
</evidence>
<dbReference type="GO" id="GO:0042981">
    <property type="term" value="P:regulation of apoptotic process"/>
    <property type="evidence" value="ECO:0007669"/>
    <property type="project" value="TreeGrafter"/>
</dbReference>
<dbReference type="Gene3D" id="2.160.20.10">
    <property type="entry name" value="Single-stranded right-handed beta-helix, Pectin lyase-like"/>
    <property type="match status" value="3"/>
</dbReference>
<dbReference type="FunFam" id="2.160.20.10:FF:000006">
    <property type="entry name" value="F-box only protein 11"/>
    <property type="match status" value="1"/>
</dbReference>
<dbReference type="SMART" id="SM00710">
    <property type="entry name" value="PbH1"/>
    <property type="match status" value="20"/>
</dbReference>
<feature type="domain" description="F-box" evidence="15">
    <location>
        <begin position="144"/>
        <end position="190"/>
    </location>
</feature>
<dbReference type="GO" id="GO:0006511">
    <property type="term" value="P:ubiquitin-dependent protein catabolic process"/>
    <property type="evidence" value="ECO:0007669"/>
    <property type="project" value="TreeGrafter"/>
</dbReference>
<keyword evidence="8" id="KW-0833">Ubl conjugation pathway</keyword>
<dbReference type="SMART" id="SM00256">
    <property type="entry name" value="FBOX"/>
    <property type="match status" value="1"/>
</dbReference>
<feature type="region of interest" description="Disordered" evidence="14">
    <location>
        <begin position="1"/>
        <end position="119"/>
    </location>
</feature>
<evidence type="ECO:0000256" key="9">
    <source>
        <dbReference type="ARBA" id="ARBA00022833"/>
    </source>
</evidence>
<evidence type="ECO:0000256" key="7">
    <source>
        <dbReference type="ARBA" id="ARBA00022771"/>
    </source>
</evidence>
<keyword evidence="5" id="KW-0479">Metal-binding</keyword>
<dbReference type="GeneID" id="108739115"/>
<dbReference type="PROSITE" id="PS50181">
    <property type="entry name" value="FBOX"/>
    <property type="match status" value="1"/>
</dbReference>
<comment type="subcellular location">
    <subcellularLocation>
        <location evidence="2">Chromosome</location>
    </subcellularLocation>
    <subcellularLocation>
        <location evidence="1">Nucleus</location>
    </subcellularLocation>
</comment>
<dbReference type="Pfam" id="PF13229">
    <property type="entry name" value="Beta_helix"/>
    <property type="match status" value="2"/>
</dbReference>
<name>A0A1W4WWX3_AGRPL</name>
<dbReference type="FunFam" id="2.160.20.10:FF:000087">
    <property type="entry name" value="GG17321"/>
    <property type="match status" value="1"/>
</dbReference>
<dbReference type="CDD" id="cd19676">
    <property type="entry name" value="UBR-box_UBR6_FBXO11"/>
    <property type="match status" value="1"/>
</dbReference>
<dbReference type="Pfam" id="PF12937">
    <property type="entry name" value="F-box-like"/>
    <property type="match status" value="1"/>
</dbReference>
<dbReference type="AlphaFoldDB" id="A0A1W4WWX3"/>
<gene>
    <name evidence="18" type="primary">LOC108739115</name>
</gene>
<sequence length="933" mass="102095">MPSASFTASRSYVRRSRRKGANRIPTPSKTTSAEPCEPSCPIPNQNIPAPSAAAPSSGSTSAAGPGTSGGAVPAHHSPYDLRRKSPSHHEGGPSTSAATAGSPTSPAAPTISAQGYNSAMLPARKRPRRTCSVSYESCTNTAAHYLQYELPDEVLLTIFNYLLEQDLCRVSQVCKRFQTIANDTELWKRLYQSVYEYDLPLFNPAPCRFEFVSPEESELANPWKESFRQLYRGIHVRPGYQELQFKGRNLVYFNTVQGALDYADERNGTGTATLVTASSNSQSNTESNSQGPLIFLHAGTYRGEFLVIDSDIALIGAAPGNVAESVILERESESTVMFVEGAKQAYAGHLTLKFSPDVTSTVPHHKHYCLEVGENCSPTIDHCIIRSTSVVGAAVCVSGVGANPVIRHCDISDCENVGLYVTDYAQGTYEDNEISRNALAGIWVKNYANPIMRRNHIHHGRDVGIFTFDNGLGYFEANDIHNNRIAGFEVKAGANPTVVHCEIHHGQTGGIYVHENGLGQFIDNKIHSNNFAGVWITSNSNPTIRKNEIYNGHQGGVYIFGEGRGLIEHNNIYGNALAGIQIRTNSDPIVRHNRIHHGQHGGIYVHEKGQGLIEENEVFANTLAGVWITTGSTPVLRRNRIHSGKQVGVYFYDNGHGKLEDNDIFNHLYSGVQIRTGSNPIIRGNKIWGGQNGGVLVYNGGLGLLEQNEIFDNAMAGVWIKTDSNPTLKRNKIFDGRDGGICIFNGGKGVLEENDIFRNAQAGVLISTQSHPILRRNRIFDGLAAGVEITNNATATLEFNQIFNNRFGGLCLASGVQPIVRGNKIFNNQDAVEKAVANGQCLYKISSYTSFPMHDFYRCQTCNTTDRNAICVNCIKTCHAGHDVEFIRHDRFFCDCGAGTLTNQCQLQGEPTQDTDTLYDSAAPMESHTLMVN</sequence>
<dbReference type="OrthoDB" id="427974at2759"/>
<dbReference type="FunCoup" id="A0A1W4WWX3">
    <property type="interactions" value="1733"/>
</dbReference>
<keyword evidence="17" id="KW-1185">Reference proteome</keyword>
<dbReference type="NCBIfam" id="TIGR03804">
    <property type="entry name" value="para_beta_helix"/>
    <property type="match status" value="1"/>
</dbReference>
<keyword evidence="4" id="KW-0158">Chromosome</keyword>
<feature type="compositionally biased region" description="Basic residues" evidence="14">
    <location>
        <begin position="12"/>
        <end position="21"/>
    </location>
</feature>
<dbReference type="CTD" id="80204"/>
<dbReference type="InterPro" id="IPR006633">
    <property type="entry name" value="Carb-bd_sugar_hydrolysis-dom"/>
</dbReference>
<keyword evidence="6" id="KW-0677">Repeat</keyword>
<dbReference type="InterPro" id="IPR011050">
    <property type="entry name" value="Pectin_lyase_fold/virulence"/>
</dbReference>
<protein>
    <recommendedName>
        <fullName evidence="12">F-box only protein 11</fullName>
    </recommendedName>
</protein>
<evidence type="ECO:0000256" key="8">
    <source>
        <dbReference type="ARBA" id="ARBA00022786"/>
    </source>
</evidence>
<dbReference type="InterPro" id="IPR012334">
    <property type="entry name" value="Pectin_lyas_fold"/>
</dbReference>
<dbReference type="InterPro" id="IPR036047">
    <property type="entry name" value="F-box-like_dom_sf"/>
</dbReference>
<feature type="compositionally biased region" description="Polar residues" evidence="14">
    <location>
        <begin position="1"/>
        <end position="10"/>
    </location>
</feature>
<dbReference type="Gene3D" id="1.20.1280.50">
    <property type="match status" value="1"/>
</dbReference>
<reference evidence="18" key="1">
    <citation type="submission" date="2025-08" db="UniProtKB">
        <authorList>
            <consortium name="RefSeq"/>
        </authorList>
    </citation>
    <scope>IDENTIFICATION</scope>
    <source>
        <tissue evidence="18">Entire body</tissue>
    </source>
</reference>
<dbReference type="KEGG" id="apln:108739115"/>
<dbReference type="InterPro" id="IPR047505">
    <property type="entry name" value="F-box_FBXO11"/>
</dbReference>
<dbReference type="Pfam" id="PF02207">
    <property type="entry name" value="zf-UBR"/>
    <property type="match status" value="1"/>
</dbReference>
<dbReference type="PANTHER" id="PTHR22990:SF20">
    <property type="entry name" value="F-BOX ONLY PROTEIN 11"/>
    <property type="match status" value="1"/>
</dbReference>
<dbReference type="InterPro" id="IPR003126">
    <property type="entry name" value="Znf_UBR"/>
</dbReference>
<dbReference type="InterPro" id="IPR006626">
    <property type="entry name" value="PbH1"/>
</dbReference>
<evidence type="ECO:0000256" key="3">
    <source>
        <dbReference type="ARBA" id="ARBA00004906"/>
    </source>
</evidence>
<dbReference type="RefSeq" id="XP_018328354.1">
    <property type="nucleotide sequence ID" value="XM_018472852.2"/>
</dbReference>
<dbReference type="PANTHER" id="PTHR22990">
    <property type="entry name" value="F-BOX ONLY PROTEIN"/>
    <property type="match status" value="1"/>
</dbReference>
<comment type="pathway">
    <text evidence="3">Protein modification; protein ubiquitination.</text>
</comment>
<dbReference type="GO" id="GO:0005634">
    <property type="term" value="C:nucleus"/>
    <property type="evidence" value="ECO:0007669"/>
    <property type="project" value="UniProtKB-SubCell"/>
</dbReference>